<protein>
    <submittedName>
        <fullName evidence="1">Uncharacterized protein</fullName>
    </submittedName>
</protein>
<sequence length="71" mass="7828">MFYLDLTIADSHAATSHLATSCFSLYQPSEPHDTFLLTFDLTLTAVHELQTALVSPPTTWADAQRSKDADT</sequence>
<dbReference type="Proteomes" id="UP000310158">
    <property type="component" value="Unassembled WGS sequence"/>
</dbReference>
<accession>A0A4S4LVJ6</accession>
<gene>
    <name evidence="1" type="ORF">EW146_g4712</name>
</gene>
<keyword evidence="2" id="KW-1185">Reference proteome</keyword>
<name>A0A4S4LVJ6_9AGAM</name>
<comment type="caution">
    <text evidence="1">The sequence shown here is derived from an EMBL/GenBank/DDBJ whole genome shotgun (WGS) entry which is preliminary data.</text>
</comment>
<reference evidence="1 2" key="1">
    <citation type="submission" date="2019-02" db="EMBL/GenBank/DDBJ databases">
        <title>Genome sequencing of the rare red list fungi Bondarzewia mesenterica.</title>
        <authorList>
            <person name="Buettner E."/>
            <person name="Kellner H."/>
        </authorList>
    </citation>
    <scope>NUCLEOTIDE SEQUENCE [LARGE SCALE GENOMIC DNA]</scope>
    <source>
        <strain evidence="1 2">DSM 108281</strain>
    </source>
</reference>
<organism evidence="1 2">
    <name type="scientific">Bondarzewia mesenterica</name>
    <dbReference type="NCBI Taxonomy" id="1095465"/>
    <lineage>
        <taxon>Eukaryota</taxon>
        <taxon>Fungi</taxon>
        <taxon>Dikarya</taxon>
        <taxon>Basidiomycota</taxon>
        <taxon>Agaricomycotina</taxon>
        <taxon>Agaricomycetes</taxon>
        <taxon>Russulales</taxon>
        <taxon>Bondarzewiaceae</taxon>
        <taxon>Bondarzewia</taxon>
    </lineage>
</organism>
<evidence type="ECO:0000313" key="1">
    <source>
        <dbReference type="EMBL" id="THH15828.1"/>
    </source>
</evidence>
<proteinExistence type="predicted"/>
<evidence type="ECO:0000313" key="2">
    <source>
        <dbReference type="Proteomes" id="UP000310158"/>
    </source>
</evidence>
<dbReference type="EMBL" id="SGPL01000188">
    <property type="protein sequence ID" value="THH15828.1"/>
    <property type="molecule type" value="Genomic_DNA"/>
</dbReference>
<dbReference type="AlphaFoldDB" id="A0A4S4LVJ6"/>